<proteinExistence type="predicted"/>
<feature type="compositionally biased region" description="Low complexity" evidence="1">
    <location>
        <begin position="554"/>
        <end position="576"/>
    </location>
</feature>
<sequence>MDSSIFVQRLGALEDLMRKSEGSISHMITRLKEVELAVNTVVKQQEKTVPEVRYLFDEMNNVKRQVTTIDQTWRQTYTDFSGSLQSEIRGRIPQQIDTIAQQLRQENVNMKTEVQETHQLMRRATEQWNHELHDIRQIVQTSSWKSDQLQTTLGQQHQQLTALERRMDQDSHDLRTFASEVERNATSFRQFVESAVRAAHADLVQRVDVEQRGREGLQQDVQSTITRLRDDVQRGLAHSSATSKVLEENVGSLEAVLRAEVRSRISKTEELQTRFEHLASEMERDASSAAQVLQGLDDEGGAMHHTLQSTQTRFDKLWDEVQKLKRDQQNSNTNNTATKSGGGGGGGIAAPAKKPLARGTSAAPNRTMTGGVFKSDKDPILAMLDLDEEELDADLLDNEDEDITPELLIDITKESVHQATQGSQRSNVLVNVPSRRTTVPFHDGKMEKDQSTIEESLIVLREQLKNVQKSGGGGGAARDGVQSAGSNSARGSPASAAGQRDTQYLTTDTRRTSATTSAAFPNNTTTVRSSSVHSASSNRSSNRDGGSSGEETPRSATSRRSSATSNTAAAATATSTGQPIRRSRPPSENPNVMKRV</sequence>
<name>A0A0S4JW02_BODSA</name>
<reference evidence="3" key="1">
    <citation type="submission" date="2015-09" db="EMBL/GenBank/DDBJ databases">
        <authorList>
            <consortium name="Pathogen Informatics"/>
        </authorList>
    </citation>
    <scope>NUCLEOTIDE SEQUENCE [LARGE SCALE GENOMIC DNA]</scope>
    <source>
        <strain evidence="3">Lake Konstanz</strain>
    </source>
</reference>
<evidence type="ECO:0000256" key="1">
    <source>
        <dbReference type="SAM" id="MobiDB-lite"/>
    </source>
</evidence>
<gene>
    <name evidence="2" type="ORF">BSAL_39145</name>
</gene>
<dbReference type="OrthoDB" id="266868at2759"/>
<dbReference type="Proteomes" id="UP000051952">
    <property type="component" value="Unassembled WGS sequence"/>
</dbReference>
<evidence type="ECO:0000313" key="3">
    <source>
        <dbReference type="Proteomes" id="UP000051952"/>
    </source>
</evidence>
<feature type="region of interest" description="Disordered" evidence="1">
    <location>
        <begin position="468"/>
        <end position="596"/>
    </location>
</feature>
<feature type="compositionally biased region" description="Polar residues" evidence="1">
    <location>
        <begin position="329"/>
        <end position="339"/>
    </location>
</feature>
<accession>A0A0S4JW02</accession>
<keyword evidence="3" id="KW-1185">Reference proteome</keyword>
<dbReference type="EMBL" id="CYKH01002080">
    <property type="protein sequence ID" value="CUG92743.1"/>
    <property type="molecule type" value="Genomic_DNA"/>
</dbReference>
<organism evidence="2 3">
    <name type="scientific">Bodo saltans</name>
    <name type="common">Flagellated protozoan</name>
    <dbReference type="NCBI Taxonomy" id="75058"/>
    <lineage>
        <taxon>Eukaryota</taxon>
        <taxon>Discoba</taxon>
        <taxon>Euglenozoa</taxon>
        <taxon>Kinetoplastea</taxon>
        <taxon>Metakinetoplastina</taxon>
        <taxon>Eubodonida</taxon>
        <taxon>Bodonidae</taxon>
        <taxon>Bodo</taxon>
    </lineage>
</organism>
<dbReference type="VEuPathDB" id="TriTrypDB:BSAL_39145"/>
<feature type="compositionally biased region" description="Low complexity" evidence="1">
    <location>
        <begin position="512"/>
        <end position="545"/>
    </location>
</feature>
<dbReference type="AlphaFoldDB" id="A0A0S4JW02"/>
<evidence type="ECO:0000313" key="2">
    <source>
        <dbReference type="EMBL" id="CUG92743.1"/>
    </source>
</evidence>
<feature type="region of interest" description="Disordered" evidence="1">
    <location>
        <begin position="325"/>
        <end position="371"/>
    </location>
</feature>
<protein>
    <submittedName>
        <fullName evidence="2">Uncharacterized protein</fullName>
    </submittedName>
</protein>